<dbReference type="PRINTS" id="PR01166">
    <property type="entry name" value="CYCOXIDASEII"/>
</dbReference>
<dbReference type="EC" id="1.9.3.1" evidence="5"/>
<dbReference type="InterPro" id="IPR002429">
    <property type="entry name" value="CcO_II-like_C"/>
</dbReference>
<keyword evidence="2" id="KW-0479">Metal-binding</keyword>
<organism evidence="5">
    <name type="scientific">mine drainage metagenome</name>
    <dbReference type="NCBI Taxonomy" id="410659"/>
    <lineage>
        <taxon>unclassified sequences</taxon>
        <taxon>metagenomes</taxon>
        <taxon>ecological metagenomes</taxon>
    </lineage>
</organism>
<comment type="caution">
    <text evidence="5">The sequence shown here is derived from an EMBL/GenBank/DDBJ whole genome shotgun (WGS) entry which is preliminary data.</text>
</comment>
<dbReference type="Pfam" id="PF00116">
    <property type="entry name" value="COX2"/>
    <property type="match status" value="1"/>
</dbReference>
<dbReference type="PANTHER" id="PTHR42838">
    <property type="entry name" value="CYTOCHROME C OXIDASE SUBUNIT II"/>
    <property type="match status" value="1"/>
</dbReference>
<keyword evidence="5" id="KW-0560">Oxidoreductase</keyword>
<dbReference type="GO" id="GO:0005507">
    <property type="term" value="F:copper ion binding"/>
    <property type="evidence" value="ECO:0007669"/>
    <property type="project" value="InterPro"/>
</dbReference>
<dbReference type="GO" id="GO:0016491">
    <property type="term" value="F:oxidoreductase activity"/>
    <property type="evidence" value="ECO:0007669"/>
    <property type="project" value="UniProtKB-KW"/>
</dbReference>
<reference evidence="5" key="1">
    <citation type="submission" date="2016-10" db="EMBL/GenBank/DDBJ databases">
        <title>Sequence of Gallionella enrichment culture.</title>
        <authorList>
            <person name="Poehlein A."/>
            <person name="Muehling M."/>
            <person name="Daniel R."/>
        </authorList>
    </citation>
    <scope>NUCLEOTIDE SEQUENCE</scope>
</reference>
<evidence type="ECO:0000256" key="2">
    <source>
        <dbReference type="ARBA" id="ARBA00022723"/>
    </source>
</evidence>
<dbReference type="SUPFAM" id="SSF49503">
    <property type="entry name" value="Cupredoxins"/>
    <property type="match status" value="1"/>
</dbReference>
<evidence type="ECO:0000256" key="1">
    <source>
        <dbReference type="ARBA" id="ARBA00004196"/>
    </source>
</evidence>
<dbReference type="InterPro" id="IPR001505">
    <property type="entry name" value="Copper_CuA"/>
</dbReference>
<dbReference type="PROSITE" id="PS00078">
    <property type="entry name" value="COX2"/>
    <property type="match status" value="1"/>
</dbReference>
<dbReference type="InterPro" id="IPR051403">
    <property type="entry name" value="NosZ/Cyto_c_oxidase_sub2"/>
</dbReference>
<name>A0A1J5P743_9ZZZZ</name>
<comment type="subcellular location">
    <subcellularLocation>
        <location evidence="1">Cell envelope</location>
    </subcellularLocation>
</comment>
<evidence type="ECO:0000256" key="3">
    <source>
        <dbReference type="ARBA" id="ARBA00023008"/>
    </source>
</evidence>
<gene>
    <name evidence="5" type="primary">cbaB_7</name>
    <name evidence="5" type="ORF">GALL_548500</name>
</gene>
<accession>A0A1J5P743</accession>
<proteinExistence type="predicted"/>
<dbReference type="GO" id="GO:0016020">
    <property type="term" value="C:membrane"/>
    <property type="evidence" value="ECO:0007669"/>
    <property type="project" value="InterPro"/>
</dbReference>
<dbReference type="AlphaFoldDB" id="A0A1J5P743"/>
<evidence type="ECO:0000259" key="4">
    <source>
        <dbReference type="PROSITE" id="PS50857"/>
    </source>
</evidence>
<evidence type="ECO:0000313" key="5">
    <source>
        <dbReference type="EMBL" id="OIQ63607.1"/>
    </source>
</evidence>
<dbReference type="GO" id="GO:0030313">
    <property type="term" value="C:cell envelope"/>
    <property type="evidence" value="ECO:0007669"/>
    <property type="project" value="UniProtKB-SubCell"/>
</dbReference>
<protein>
    <submittedName>
        <fullName evidence="5">Cytochrome c oxidase subunit 2</fullName>
        <ecNumber evidence="5">1.9.3.1</ecNumber>
    </submittedName>
</protein>
<dbReference type="InterPro" id="IPR008972">
    <property type="entry name" value="Cupredoxin"/>
</dbReference>
<dbReference type="Gene3D" id="2.60.40.420">
    <property type="entry name" value="Cupredoxins - blue copper proteins"/>
    <property type="match status" value="1"/>
</dbReference>
<sequence>MLGRIWSWTPSPLKLPEGSTVNFYVTSADVLHGFEVQGTTINVTAIPGIVGKVTYTFAKPGVYHIICNEYCGIGHQAMLGEIDITGAKS</sequence>
<feature type="domain" description="Cytochrome oxidase subunit II copper A binding" evidence="4">
    <location>
        <begin position="1"/>
        <end position="89"/>
    </location>
</feature>
<dbReference type="PROSITE" id="PS50857">
    <property type="entry name" value="COX2_CUA"/>
    <property type="match status" value="1"/>
</dbReference>
<dbReference type="EMBL" id="MLJW01008859">
    <property type="protein sequence ID" value="OIQ63607.1"/>
    <property type="molecule type" value="Genomic_DNA"/>
</dbReference>
<dbReference type="PANTHER" id="PTHR42838:SF2">
    <property type="entry name" value="NITROUS-OXIDE REDUCTASE"/>
    <property type="match status" value="1"/>
</dbReference>
<keyword evidence="3" id="KW-0186">Copper</keyword>
<dbReference type="GO" id="GO:0004129">
    <property type="term" value="F:cytochrome-c oxidase activity"/>
    <property type="evidence" value="ECO:0007669"/>
    <property type="project" value="InterPro"/>
</dbReference>